<protein>
    <submittedName>
        <fullName evidence="1">Adenylate kinase</fullName>
    </submittedName>
</protein>
<dbReference type="EMBL" id="JACDQQ010000158">
    <property type="protein sequence ID" value="MBA0083657.1"/>
    <property type="molecule type" value="Genomic_DNA"/>
</dbReference>
<dbReference type="InterPro" id="IPR052922">
    <property type="entry name" value="Cytidylate_Kinase-2"/>
</dbReference>
<dbReference type="AlphaFoldDB" id="A0A7V8SVI5"/>
<name>A0A7V8SVI5_9BACT</name>
<dbReference type="PANTHER" id="PTHR37816">
    <property type="entry name" value="YALI0E33011P"/>
    <property type="match status" value="1"/>
</dbReference>
<evidence type="ECO:0000313" key="2">
    <source>
        <dbReference type="Proteomes" id="UP000567293"/>
    </source>
</evidence>
<dbReference type="InterPro" id="IPR027417">
    <property type="entry name" value="P-loop_NTPase"/>
</dbReference>
<keyword evidence="1" id="KW-0808">Transferase</keyword>
<dbReference type="Gene3D" id="3.40.50.300">
    <property type="entry name" value="P-loop containing nucleotide triphosphate hydrolases"/>
    <property type="match status" value="1"/>
</dbReference>
<comment type="caution">
    <text evidence="1">The sequence shown here is derived from an EMBL/GenBank/DDBJ whole genome shotgun (WGS) entry which is preliminary data.</text>
</comment>
<proteinExistence type="predicted"/>
<sequence length="157" mass="18011">MRRVVIIGPGASGKSTLARQLGEITGLPVVTLDQVFWRPGLVHTPRDEWVAVQQRLVEKNEWILDGDLGPYDAVEVRLRAADTVLFLDFSLLRCAWRAARRSRERLDFWLWLLRYRRRGRPFLLEAIGDNAGKAECHVLRNPAAVRRFVANVVRNIA</sequence>
<reference evidence="1" key="1">
    <citation type="submission" date="2020-06" db="EMBL/GenBank/DDBJ databases">
        <title>Legume-microbial interactions unlock mineral nutrients during tropical forest succession.</title>
        <authorList>
            <person name="Epihov D.Z."/>
        </authorList>
    </citation>
    <scope>NUCLEOTIDE SEQUENCE [LARGE SCALE GENOMIC DNA]</scope>
    <source>
        <strain evidence="1">Pan2503</strain>
    </source>
</reference>
<organism evidence="1 2">
    <name type="scientific">Candidatus Acidiferrum panamense</name>
    <dbReference type="NCBI Taxonomy" id="2741543"/>
    <lineage>
        <taxon>Bacteria</taxon>
        <taxon>Pseudomonadati</taxon>
        <taxon>Acidobacteriota</taxon>
        <taxon>Terriglobia</taxon>
        <taxon>Candidatus Acidiferrales</taxon>
        <taxon>Candidatus Acidiferrum</taxon>
    </lineage>
</organism>
<keyword evidence="2" id="KW-1185">Reference proteome</keyword>
<gene>
    <name evidence="1" type="ORF">HRJ53_01545</name>
</gene>
<dbReference type="SUPFAM" id="SSF52540">
    <property type="entry name" value="P-loop containing nucleoside triphosphate hydrolases"/>
    <property type="match status" value="1"/>
</dbReference>
<keyword evidence="1" id="KW-0418">Kinase</keyword>
<evidence type="ECO:0000313" key="1">
    <source>
        <dbReference type="EMBL" id="MBA0083657.1"/>
    </source>
</evidence>
<dbReference type="PANTHER" id="PTHR37816:SF3">
    <property type="entry name" value="MODULATES DNA TOPOLOGY"/>
    <property type="match status" value="1"/>
</dbReference>
<dbReference type="GO" id="GO:0016301">
    <property type="term" value="F:kinase activity"/>
    <property type="evidence" value="ECO:0007669"/>
    <property type="project" value="UniProtKB-KW"/>
</dbReference>
<dbReference type="Proteomes" id="UP000567293">
    <property type="component" value="Unassembled WGS sequence"/>
</dbReference>
<accession>A0A7V8SVI5</accession>